<evidence type="ECO:0000313" key="7">
    <source>
        <dbReference type="EMBL" id="ABX12019.1"/>
    </source>
</evidence>
<dbReference type="OrthoDB" id="12322at2157"/>
<feature type="transmembrane region" description="Helical" evidence="6">
    <location>
        <begin position="80"/>
        <end position="104"/>
    </location>
</feature>
<keyword evidence="2" id="KW-1003">Cell membrane</keyword>
<feature type="transmembrane region" description="Helical" evidence="6">
    <location>
        <begin position="162"/>
        <end position="179"/>
    </location>
</feature>
<evidence type="ECO:0000256" key="2">
    <source>
        <dbReference type="ARBA" id="ARBA00022475"/>
    </source>
</evidence>
<comment type="subcellular location">
    <subcellularLocation>
        <location evidence="1">Cell membrane</location>
        <topology evidence="1">Multi-pass membrane protein</topology>
    </subcellularLocation>
</comment>
<dbReference type="HOGENOM" id="CLU_712932_0_0_2"/>
<evidence type="ECO:0000256" key="3">
    <source>
        <dbReference type="ARBA" id="ARBA00022692"/>
    </source>
</evidence>
<dbReference type="Proteomes" id="UP000000792">
    <property type="component" value="Chromosome"/>
</dbReference>
<evidence type="ECO:0000256" key="6">
    <source>
        <dbReference type="SAM" id="Phobius"/>
    </source>
</evidence>
<keyword evidence="3 6" id="KW-0812">Transmembrane</keyword>
<evidence type="ECO:0000256" key="5">
    <source>
        <dbReference type="ARBA" id="ARBA00023136"/>
    </source>
</evidence>
<organism evidence="7 8">
    <name type="scientific">Nitrosopumilus maritimus (strain SCM1)</name>
    <dbReference type="NCBI Taxonomy" id="436308"/>
    <lineage>
        <taxon>Archaea</taxon>
        <taxon>Nitrososphaerota</taxon>
        <taxon>Nitrososphaeria</taxon>
        <taxon>Nitrosopumilales</taxon>
        <taxon>Nitrosopumilaceae</taxon>
        <taxon>Nitrosopumilus</taxon>
    </lineage>
</organism>
<dbReference type="AlphaFoldDB" id="A9A158"/>
<proteinExistence type="predicted"/>
<accession>A9A158</accession>
<dbReference type="GeneID" id="5773788"/>
<keyword evidence="4 6" id="KW-1133">Transmembrane helix</keyword>
<name>A9A158_NITMS</name>
<dbReference type="EnsemblBacteria" id="ABX12019">
    <property type="protein sequence ID" value="ABX12019"/>
    <property type="gene ID" value="Nmar_0119"/>
</dbReference>
<dbReference type="EMBL" id="CP000866">
    <property type="protein sequence ID" value="ABX12019.1"/>
    <property type="molecule type" value="Genomic_DNA"/>
</dbReference>
<dbReference type="PhylomeDB" id="A9A158"/>
<protein>
    <submittedName>
        <fullName evidence="7">Polysaccharide biosynthesis protein</fullName>
    </submittedName>
</protein>
<evidence type="ECO:0000313" key="8">
    <source>
        <dbReference type="Proteomes" id="UP000000792"/>
    </source>
</evidence>
<reference evidence="7 8" key="1">
    <citation type="journal article" date="2010" name="Proc. Natl. Acad. Sci. U.S.A.">
        <title>Nitrosopumilus maritimus genome reveals unique mechanisms for nitrification and autotrophy in globally distributed marine crenarchaea.</title>
        <authorList>
            <person name="Walker C.B."/>
            <person name="de la Torre J.R."/>
            <person name="Klotz M.G."/>
            <person name="Urakawa H."/>
            <person name="Pinel N."/>
            <person name="Arp D.J."/>
            <person name="Brochier-Armanet C."/>
            <person name="Chain P.S."/>
            <person name="Chan P.P."/>
            <person name="Gollabgir A."/>
            <person name="Hemp J."/>
            <person name="Hugler M."/>
            <person name="Karr E.A."/>
            <person name="Konneke M."/>
            <person name="Shin M."/>
            <person name="Lawton T.J."/>
            <person name="Lowe T."/>
            <person name="Martens-Habbena W."/>
            <person name="Sayavedra-Soto L.A."/>
            <person name="Lang D."/>
            <person name="Sievert S.M."/>
            <person name="Rosenzweig A.C."/>
            <person name="Manning G."/>
            <person name="Stahl D.A."/>
        </authorList>
    </citation>
    <scope>NUCLEOTIDE SEQUENCE [LARGE SCALE GENOMIC DNA]</scope>
    <source>
        <strain evidence="7 8">SCM1</strain>
    </source>
</reference>
<dbReference type="GO" id="GO:0005886">
    <property type="term" value="C:plasma membrane"/>
    <property type="evidence" value="ECO:0000318"/>
    <property type="project" value="GO_Central"/>
</dbReference>
<dbReference type="STRING" id="436308.Nmar_0119"/>
<feature type="transmembrane region" description="Helical" evidence="6">
    <location>
        <begin position="355"/>
        <end position="375"/>
    </location>
</feature>
<dbReference type="InParanoid" id="A9A158"/>
<dbReference type="InterPro" id="IPR050833">
    <property type="entry name" value="Poly_Biosynth_Transport"/>
</dbReference>
<keyword evidence="5 6" id="KW-0472">Membrane</keyword>
<feature type="transmembrane region" description="Helical" evidence="6">
    <location>
        <begin position="110"/>
        <end position="129"/>
    </location>
</feature>
<feature type="transmembrane region" description="Helical" evidence="6">
    <location>
        <begin position="20"/>
        <end position="38"/>
    </location>
</feature>
<feature type="transmembrane region" description="Helical" evidence="6">
    <location>
        <begin position="50"/>
        <end position="68"/>
    </location>
</feature>
<dbReference type="KEGG" id="nmr:Nmar_0119"/>
<dbReference type="eggNOG" id="arCOG02209">
    <property type="taxonomic scope" value="Archaea"/>
</dbReference>
<evidence type="ECO:0000256" key="4">
    <source>
        <dbReference type="ARBA" id="ARBA00022989"/>
    </source>
</evidence>
<dbReference type="InterPro" id="IPR002797">
    <property type="entry name" value="Polysacc_synth"/>
</dbReference>
<dbReference type="PANTHER" id="PTHR30250">
    <property type="entry name" value="PST FAMILY PREDICTED COLANIC ACID TRANSPORTER"/>
    <property type="match status" value="1"/>
</dbReference>
<keyword evidence="8" id="KW-1185">Reference proteome</keyword>
<dbReference type="Pfam" id="PF01943">
    <property type="entry name" value="Polysacc_synt"/>
    <property type="match status" value="1"/>
</dbReference>
<evidence type="ECO:0000256" key="1">
    <source>
        <dbReference type="ARBA" id="ARBA00004651"/>
    </source>
</evidence>
<feature type="transmembrane region" description="Helical" evidence="6">
    <location>
        <begin position="298"/>
        <end position="318"/>
    </location>
</feature>
<dbReference type="PANTHER" id="PTHR30250:SF28">
    <property type="entry name" value="POLYSACCHARIDE BIOSYNTHESIS PROTEIN"/>
    <property type="match status" value="1"/>
</dbReference>
<gene>
    <name evidence="7" type="ordered locus">Nmar_0119</name>
</gene>
<feature type="transmembrane region" description="Helical" evidence="6">
    <location>
        <begin position="265"/>
        <end position="292"/>
    </location>
</feature>
<dbReference type="RefSeq" id="WP_012214506.1">
    <property type="nucleotide sequence ID" value="NC_010085.1"/>
</dbReference>
<feature type="transmembrane region" description="Helical" evidence="6">
    <location>
        <begin position="330"/>
        <end position="349"/>
    </location>
</feature>
<sequence length="387" mass="42232">MVSLKDKIKNIKGIKDLTSIGFANISGNAISALFWFYLASLLTTTEYGELSYLISIAGLASVLSFVGGSHTITVLTAKKINILSTLVTIILLIGVTIMFVLYLLFSNLSISMYAISYLIYGVSIGEILGNKLYRTYSILFIVQKATMVLASILLYPNLGIDGVILGYAISHFVPGYRIFKMLKGKFSFSSLKPQWSFISNNYGLVISRAFTGQIDKIIIAPILGFALLGNYHLGIQFLSLLSILPMSMMQYILPQESTGHSHVILKKLAVIVAVLFAVLGIFLGPIILPHFFPKFESAAEIIPIMSLVVIPRTITAITNAKLLGILSTRFIVIGVAIYLTIQVSGILILGELYSLNGVAWALVLAEAGQAIFLYVSSKYFLKKTSNA</sequence>